<evidence type="ECO:0000256" key="2">
    <source>
        <dbReference type="ARBA" id="ARBA00023125"/>
    </source>
</evidence>
<dbReference type="SUPFAM" id="SSF48498">
    <property type="entry name" value="Tetracyclin repressor-like, C-terminal domain"/>
    <property type="match status" value="1"/>
</dbReference>
<evidence type="ECO:0000256" key="4">
    <source>
        <dbReference type="PROSITE-ProRule" id="PRU00335"/>
    </source>
</evidence>
<dbReference type="RefSeq" id="WP_014213543.1">
    <property type="nucleotide sequence ID" value="NC_016604.1"/>
</dbReference>
<dbReference type="Gene3D" id="1.10.10.60">
    <property type="entry name" value="Homeodomain-like"/>
    <property type="match status" value="1"/>
</dbReference>
<dbReference type="InterPro" id="IPR050109">
    <property type="entry name" value="HTH-type_TetR-like_transc_reg"/>
</dbReference>
<dbReference type="AlphaFoldDB" id="G8RZ11"/>
<dbReference type="SUPFAM" id="SSF46689">
    <property type="entry name" value="Homeodomain-like"/>
    <property type="match status" value="1"/>
</dbReference>
<accession>G8RZ11</accession>
<dbReference type="Gene3D" id="1.10.357.10">
    <property type="entry name" value="Tetracycline Repressor, domain 2"/>
    <property type="match status" value="1"/>
</dbReference>
<dbReference type="Proteomes" id="UP000005442">
    <property type="component" value="Chromosome"/>
</dbReference>
<dbReference type="EMBL" id="CP003169">
    <property type="protein sequence ID" value="AEV75802.1"/>
    <property type="molecule type" value="Genomic_DNA"/>
</dbReference>
<organism evidence="6 7">
    <name type="scientific">Mycolicibacterium rhodesiae (strain NBB3)</name>
    <name type="common">Mycobacterium rhodesiae</name>
    <dbReference type="NCBI Taxonomy" id="710685"/>
    <lineage>
        <taxon>Bacteria</taxon>
        <taxon>Bacillati</taxon>
        <taxon>Actinomycetota</taxon>
        <taxon>Actinomycetes</taxon>
        <taxon>Mycobacteriales</taxon>
        <taxon>Mycobacteriaceae</taxon>
        <taxon>Mycolicibacterium</taxon>
    </lineage>
</organism>
<evidence type="ECO:0000256" key="3">
    <source>
        <dbReference type="ARBA" id="ARBA00023163"/>
    </source>
</evidence>
<dbReference type="InterPro" id="IPR036271">
    <property type="entry name" value="Tet_transcr_reg_TetR-rel_C_sf"/>
</dbReference>
<dbReference type="STRING" id="710685.MycrhN_5327"/>
<evidence type="ECO:0000313" key="7">
    <source>
        <dbReference type="Proteomes" id="UP000005442"/>
    </source>
</evidence>
<feature type="domain" description="HTH tetR-type" evidence="5">
    <location>
        <begin position="16"/>
        <end position="76"/>
    </location>
</feature>
<dbReference type="PATRIC" id="fig|710685.3.peg.5352"/>
<dbReference type="PROSITE" id="PS50977">
    <property type="entry name" value="HTH_TETR_2"/>
    <property type="match status" value="1"/>
</dbReference>
<dbReference type="GO" id="GO:0000976">
    <property type="term" value="F:transcription cis-regulatory region binding"/>
    <property type="evidence" value="ECO:0007669"/>
    <property type="project" value="TreeGrafter"/>
</dbReference>
<keyword evidence="3" id="KW-0804">Transcription</keyword>
<dbReference type="InterPro" id="IPR001647">
    <property type="entry name" value="HTH_TetR"/>
</dbReference>
<dbReference type="PANTHER" id="PTHR30055:SF234">
    <property type="entry name" value="HTH-TYPE TRANSCRIPTIONAL REGULATOR BETI"/>
    <property type="match status" value="1"/>
</dbReference>
<dbReference type="Pfam" id="PF00440">
    <property type="entry name" value="TetR_N"/>
    <property type="match status" value="1"/>
</dbReference>
<evidence type="ECO:0000313" key="6">
    <source>
        <dbReference type="EMBL" id="AEV75802.1"/>
    </source>
</evidence>
<dbReference type="HOGENOM" id="CLU_096398_0_0_11"/>
<keyword evidence="2 4" id="KW-0238">DNA-binding</keyword>
<dbReference type="GO" id="GO:0003700">
    <property type="term" value="F:DNA-binding transcription factor activity"/>
    <property type="evidence" value="ECO:0007669"/>
    <property type="project" value="TreeGrafter"/>
</dbReference>
<dbReference type="KEGG" id="mrh:MycrhN_5327"/>
<proteinExistence type="predicted"/>
<keyword evidence="1" id="KW-0805">Transcription regulation</keyword>
<dbReference type="PRINTS" id="PR00455">
    <property type="entry name" value="HTHTETR"/>
</dbReference>
<keyword evidence="7" id="KW-1185">Reference proteome</keyword>
<sequence>MDTVVRRNRKKLDPDPGIRDALVKAAAEIVREEGIASVYVARVLDRAALSTRAFYRHFDSKDALASAVFLQMAQIEVRRLKRKMASASTPVEAVVAWIDGRLDLAFNDQVRSDLRRMSLEAQSQMFAAPELIGDAYAEILKPLVEQLEKGRAEGLFPDIDPTADALSIHGAIWASTERQWATGDCDRHGVREQVVRFCMRGIGAAQPLRKVT</sequence>
<evidence type="ECO:0000256" key="1">
    <source>
        <dbReference type="ARBA" id="ARBA00023015"/>
    </source>
</evidence>
<evidence type="ECO:0000259" key="5">
    <source>
        <dbReference type="PROSITE" id="PS50977"/>
    </source>
</evidence>
<dbReference type="eggNOG" id="COG1309">
    <property type="taxonomic scope" value="Bacteria"/>
</dbReference>
<dbReference type="InterPro" id="IPR009057">
    <property type="entry name" value="Homeodomain-like_sf"/>
</dbReference>
<name>G8RZ11_MYCRN</name>
<dbReference type="PANTHER" id="PTHR30055">
    <property type="entry name" value="HTH-TYPE TRANSCRIPTIONAL REGULATOR RUTR"/>
    <property type="match status" value="1"/>
</dbReference>
<protein>
    <submittedName>
        <fullName evidence="6">Transcriptional regulator</fullName>
    </submittedName>
</protein>
<reference evidence="6 7" key="1">
    <citation type="submission" date="2011-12" db="EMBL/GenBank/DDBJ databases">
        <title>Complete sequence of Mycobacterium rhodesiae NBB3.</title>
        <authorList>
            <consortium name="US DOE Joint Genome Institute"/>
            <person name="Lucas S."/>
            <person name="Han J."/>
            <person name="Lapidus A."/>
            <person name="Cheng J.-F."/>
            <person name="Goodwin L."/>
            <person name="Pitluck S."/>
            <person name="Peters L."/>
            <person name="Mikhailova N."/>
            <person name="Gu W."/>
            <person name="Detter J.C."/>
            <person name="Han C."/>
            <person name="Tapia R."/>
            <person name="Land M."/>
            <person name="Hauser L."/>
            <person name="Kyrpides N."/>
            <person name="Ivanova N."/>
            <person name="Pagani I."/>
            <person name="Mattes T."/>
            <person name="Holmes A."/>
            <person name="Rutledge P."/>
            <person name="Paulsen I."/>
            <person name="Coleman N."/>
            <person name="Woyke T."/>
        </authorList>
    </citation>
    <scope>NUCLEOTIDE SEQUENCE [LARGE SCALE GENOMIC DNA]</scope>
    <source>
        <strain evidence="6 7">NBB3</strain>
    </source>
</reference>
<gene>
    <name evidence="6" type="ordered locus">MycrhN_5327</name>
</gene>
<feature type="DNA-binding region" description="H-T-H motif" evidence="4">
    <location>
        <begin position="39"/>
        <end position="58"/>
    </location>
</feature>